<comment type="caution">
    <text evidence="1">The sequence shown here is derived from an EMBL/GenBank/DDBJ whole genome shotgun (WGS) entry which is preliminary data.</text>
</comment>
<organism evidence="1 2">
    <name type="scientific">Stentor coeruleus</name>
    <dbReference type="NCBI Taxonomy" id="5963"/>
    <lineage>
        <taxon>Eukaryota</taxon>
        <taxon>Sar</taxon>
        <taxon>Alveolata</taxon>
        <taxon>Ciliophora</taxon>
        <taxon>Postciliodesmatophora</taxon>
        <taxon>Heterotrichea</taxon>
        <taxon>Heterotrichida</taxon>
        <taxon>Stentoridae</taxon>
        <taxon>Stentor</taxon>
    </lineage>
</organism>
<evidence type="ECO:0000313" key="1">
    <source>
        <dbReference type="EMBL" id="OMJ72532.1"/>
    </source>
</evidence>
<name>A0A1R2B6Z5_9CILI</name>
<proteinExistence type="predicted"/>
<keyword evidence="2" id="KW-1185">Reference proteome</keyword>
<dbReference type="EMBL" id="MPUH01000893">
    <property type="protein sequence ID" value="OMJ72532.1"/>
    <property type="molecule type" value="Genomic_DNA"/>
</dbReference>
<dbReference type="AlphaFoldDB" id="A0A1R2B6Z5"/>
<sequence length="250" mass="28197">MCNFNIVCPVKDGSCLCKKAGFISEIVRPMTISYPLPSNSNLLKNLILIISQQNEIMKSIVVQAKCILEKITDLSQSPSKSITNPPSGDEPATLNQLQKLLCGEKPQHTFELQLLCEVPNPAYKERSFSLFMQIVDTNGNKVILNENLDFSIQLFTMENPPKLLKINTSGDNILKGNIIMQGNSTLMFRKIAIREVSSHFRNGCFFLVVTPKDCSYIRPLIIDNFVVKARKMNSESIPKKNFKIQEIDRV</sequence>
<dbReference type="Proteomes" id="UP000187209">
    <property type="component" value="Unassembled WGS sequence"/>
</dbReference>
<protein>
    <submittedName>
        <fullName evidence="1">Uncharacterized protein</fullName>
    </submittedName>
</protein>
<gene>
    <name evidence="1" type="ORF">SteCoe_29004</name>
</gene>
<evidence type="ECO:0000313" key="2">
    <source>
        <dbReference type="Proteomes" id="UP000187209"/>
    </source>
</evidence>
<accession>A0A1R2B6Z5</accession>
<reference evidence="1 2" key="1">
    <citation type="submission" date="2016-11" db="EMBL/GenBank/DDBJ databases">
        <title>The macronuclear genome of Stentor coeruleus: a giant cell with tiny introns.</title>
        <authorList>
            <person name="Slabodnick M."/>
            <person name="Ruby J.G."/>
            <person name="Reiff S.B."/>
            <person name="Swart E.C."/>
            <person name="Gosai S."/>
            <person name="Prabakaran S."/>
            <person name="Witkowska E."/>
            <person name="Larue G.E."/>
            <person name="Fisher S."/>
            <person name="Freeman R.M."/>
            <person name="Gunawardena J."/>
            <person name="Chu W."/>
            <person name="Stover N.A."/>
            <person name="Gregory B.D."/>
            <person name="Nowacki M."/>
            <person name="Derisi J."/>
            <person name="Roy S.W."/>
            <person name="Marshall W.F."/>
            <person name="Sood P."/>
        </authorList>
    </citation>
    <scope>NUCLEOTIDE SEQUENCE [LARGE SCALE GENOMIC DNA]</scope>
    <source>
        <strain evidence="1">WM001</strain>
    </source>
</reference>